<dbReference type="Pfam" id="PF12394">
    <property type="entry name" value="DUF3657"/>
    <property type="match status" value="1"/>
</dbReference>
<dbReference type="Proteomes" id="UP001152320">
    <property type="component" value="Chromosome 11"/>
</dbReference>
<sequence>MLDLQATLEFAVELTKFHNIDLFQRGFYQLRLFMKSSTKSPLQYEVTLPRYFGQECAYPPIVQDKTGISKTFQILYKNEEVEIGDFFIFKVYVLVDSKKIAESLSEAELHLQVDLHFRTSEDPPSCAETLDLISSRTIKIHLDSSHAVHTHIPLLFDYFHLSTLSMTIHGTLLGLHQATFSPPKPPKSGWIGKLSSNNLSPSRQPAEIPTMESVLFGDVRPPPVAAKASPDEIQVAGAQLGQAYQVYRTMASILLMRRQSLSQKFQELMPLTGPSDEFKLETTNVSARLDIMCEIIRGLINPDDIVEAVNTSMAQLSGEVCLLWTQFLEFFGQNPRVVSFLRQEYHQQRMQRFAEGFFHSNHSPMDLITQSHFTPQDYTHVTNSYRSSSYCESIQALPVECTELDGIPNEIPVIFEDVFSYDASTPDGSDGKDGAAETNPQVSPTSGHPSTNGESDSPSGHKNGSNVKGHRRKGSKKKGKRRIKYTTMSHIKHIRPEFLRKSKPSQRQRDLSCYQVTSNPRIHQLQRRNNSLDEQGEISLEGVTTSASLPSIPSCIQGGKMKNGGGAARNGDLQSAISDEQLVSVNAKSKATGSFNGAIDVIGNRNDNPHRYGAKETVLRDSAIRIREDGAMGGRLEDEGVSNGYNALNLVNCDSDRDKETSLVTDDIAVIVDGGRSEEGGGSSDSLERIPNGYYEEPGVDDLSSHLEEQLALDDTSESRSTRRTETGEAVTDSDRTESDPISLPIDEEVNGTEGTDGGHVTYERQDTLPADEVVHVKESKDKHRDSGIHKQPSKSQRQNSRSPSVLSSCTGCFSFMNSSVSPNSSFSVEPCLIRPVLPYESSASTSLSSVQATGSHTSKDSSESSEDNVSGQAARAQYLSAKKDFCQHLGGCLNLYSDLGSFAAVHPYFSIPHPQPEQPESEGGAEVHLVVCVHGLDGNRADLRLLKMYIEMGLPEERFEFLMSESNQDDTFADFDRMTDRLVQEILYYVELLRLRPKKVSFIGHSLGNLIIRAALAKPAMGQFLAQLHTFLSLSGPHLGQLYNSSALVNTGLWVMQKWKKSNSLLQLSLRDHADPRQSFLYQLSKNPGLAMFKNVLLVGSLQDRYVPVHSARVEMCKAAAKDKSIYGTIYAEMLNNLLEPVITSPQVTLVRYDVHHNLQTSANTLIGRAAHIAFLDSELFLEKFLMVSALKYFK</sequence>
<dbReference type="InterPro" id="IPR007751">
    <property type="entry name" value="DUF676_lipase-like"/>
</dbReference>
<name>A0A9Q1BU80_HOLLE</name>
<dbReference type="InterPro" id="IPR022122">
    <property type="entry name" value="DUF3657"/>
</dbReference>
<comment type="similarity">
    <text evidence="1">Belongs to the FAM135 family.</text>
</comment>
<accession>A0A9Q1BU80</accession>
<proteinExistence type="inferred from homology"/>
<dbReference type="SUPFAM" id="SSF53474">
    <property type="entry name" value="alpha/beta-Hydrolases"/>
    <property type="match status" value="1"/>
</dbReference>
<dbReference type="InterPro" id="IPR044294">
    <property type="entry name" value="Lipase-like"/>
</dbReference>
<feature type="domain" description="DUF676" evidence="3">
    <location>
        <begin position="927"/>
        <end position="1119"/>
    </location>
</feature>
<feature type="region of interest" description="Disordered" evidence="2">
    <location>
        <begin position="674"/>
        <end position="804"/>
    </location>
</feature>
<evidence type="ECO:0000256" key="1">
    <source>
        <dbReference type="ARBA" id="ARBA00007949"/>
    </source>
</evidence>
<feature type="compositionally biased region" description="Basic and acidic residues" evidence="2">
    <location>
        <begin position="762"/>
        <end position="789"/>
    </location>
</feature>
<feature type="region of interest" description="Disordered" evidence="2">
    <location>
        <begin position="184"/>
        <end position="205"/>
    </location>
</feature>
<dbReference type="EMBL" id="JAIZAY010000011">
    <property type="protein sequence ID" value="KAJ8033258.1"/>
    <property type="molecule type" value="Genomic_DNA"/>
</dbReference>
<dbReference type="PANTHER" id="PTHR12482:SF5">
    <property type="entry name" value="DUF676 DOMAIN-CONTAINING PROTEIN"/>
    <property type="match status" value="1"/>
</dbReference>
<feature type="compositionally biased region" description="Polar residues" evidence="2">
    <location>
        <begin position="438"/>
        <end position="466"/>
    </location>
</feature>
<evidence type="ECO:0000259" key="3">
    <source>
        <dbReference type="Pfam" id="PF05057"/>
    </source>
</evidence>
<organism evidence="4 5">
    <name type="scientific">Holothuria leucospilota</name>
    <name type="common">Black long sea cucumber</name>
    <name type="synonym">Mertensiothuria leucospilota</name>
    <dbReference type="NCBI Taxonomy" id="206669"/>
    <lineage>
        <taxon>Eukaryota</taxon>
        <taxon>Metazoa</taxon>
        <taxon>Echinodermata</taxon>
        <taxon>Eleutherozoa</taxon>
        <taxon>Echinozoa</taxon>
        <taxon>Holothuroidea</taxon>
        <taxon>Aspidochirotacea</taxon>
        <taxon>Aspidochirotida</taxon>
        <taxon>Holothuriidae</taxon>
        <taxon>Holothuria</taxon>
    </lineage>
</organism>
<evidence type="ECO:0000256" key="2">
    <source>
        <dbReference type="SAM" id="MobiDB-lite"/>
    </source>
</evidence>
<protein>
    <recommendedName>
        <fullName evidence="3">DUF676 domain-containing protein</fullName>
    </recommendedName>
</protein>
<gene>
    <name evidence="4" type="ORF">HOLleu_23439</name>
</gene>
<evidence type="ECO:0000313" key="4">
    <source>
        <dbReference type="EMBL" id="KAJ8033258.1"/>
    </source>
</evidence>
<feature type="compositionally biased region" description="Basic and acidic residues" evidence="2">
    <location>
        <begin position="717"/>
        <end position="739"/>
    </location>
</feature>
<feature type="compositionally biased region" description="Basic residues" evidence="2">
    <location>
        <begin position="468"/>
        <end position="484"/>
    </location>
</feature>
<reference evidence="4" key="1">
    <citation type="submission" date="2021-10" db="EMBL/GenBank/DDBJ databases">
        <title>Tropical sea cucumber genome reveals ecological adaptation and Cuvierian tubules defense mechanism.</title>
        <authorList>
            <person name="Chen T."/>
        </authorList>
    </citation>
    <scope>NUCLEOTIDE SEQUENCE</scope>
    <source>
        <strain evidence="4">Nanhai2018</strain>
        <tissue evidence="4">Muscle</tissue>
    </source>
</reference>
<dbReference type="Gene3D" id="3.40.50.1820">
    <property type="entry name" value="alpha/beta hydrolase"/>
    <property type="match status" value="1"/>
</dbReference>
<dbReference type="InterPro" id="IPR029058">
    <property type="entry name" value="AB_hydrolase_fold"/>
</dbReference>
<keyword evidence="5" id="KW-1185">Reference proteome</keyword>
<dbReference type="PANTHER" id="PTHR12482">
    <property type="entry name" value="LIPASE ROG1-RELATED-RELATED"/>
    <property type="match status" value="1"/>
</dbReference>
<dbReference type="OrthoDB" id="273452at2759"/>
<feature type="region of interest" description="Disordered" evidence="2">
    <location>
        <begin position="849"/>
        <end position="870"/>
    </location>
</feature>
<evidence type="ECO:0000313" key="5">
    <source>
        <dbReference type="Proteomes" id="UP001152320"/>
    </source>
</evidence>
<dbReference type="Pfam" id="PF05057">
    <property type="entry name" value="DUF676"/>
    <property type="match status" value="1"/>
</dbReference>
<comment type="caution">
    <text evidence="4">The sequence shown here is derived from an EMBL/GenBank/DDBJ whole genome shotgun (WGS) entry which is preliminary data.</text>
</comment>
<feature type="compositionally biased region" description="Polar residues" evidence="2">
    <location>
        <begin position="794"/>
        <end position="804"/>
    </location>
</feature>
<feature type="region of interest" description="Disordered" evidence="2">
    <location>
        <begin position="424"/>
        <end position="512"/>
    </location>
</feature>
<feature type="compositionally biased region" description="Polar residues" evidence="2">
    <location>
        <begin position="194"/>
        <end position="203"/>
    </location>
</feature>
<dbReference type="AlphaFoldDB" id="A0A9Q1BU80"/>
<dbReference type="FunFam" id="3.40.50.1820:FF:000004">
    <property type="entry name" value="Protein FAM135A isoform a"/>
    <property type="match status" value="1"/>
</dbReference>